<organism evidence="1 2">
    <name type="scientific">Chryseobacterium polytrichastri</name>
    <dbReference type="NCBI Taxonomy" id="1302687"/>
    <lineage>
        <taxon>Bacteria</taxon>
        <taxon>Pseudomonadati</taxon>
        <taxon>Bacteroidota</taxon>
        <taxon>Flavobacteriia</taxon>
        <taxon>Flavobacteriales</taxon>
        <taxon>Weeksellaceae</taxon>
        <taxon>Chryseobacterium group</taxon>
        <taxon>Chryseobacterium</taxon>
    </lineage>
</organism>
<gene>
    <name evidence="1" type="ORF">SAMN05444267_10039</name>
</gene>
<evidence type="ECO:0000313" key="2">
    <source>
        <dbReference type="Proteomes" id="UP000184364"/>
    </source>
</evidence>
<dbReference type="InterPro" id="IPR012334">
    <property type="entry name" value="Pectin_lyas_fold"/>
</dbReference>
<dbReference type="InterPro" id="IPR011050">
    <property type="entry name" value="Pectin_lyase_fold/virulence"/>
</dbReference>
<name>A0A1M6RJ09_9FLAO</name>
<proteinExistence type="predicted"/>
<evidence type="ECO:0008006" key="3">
    <source>
        <dbReference type="Google" id="ProtNLM"/>
    </source>
</evidence>
<dbReference type="EMBL" id="FRAV01000003">
    <property type="protein sequence ID" value="SHK32410.1"/>
    <property type="molecule type" value="Genomic_DNA"/>
</dbReference>
<reference evidence="2" key="1">
    <citation type="submission" date="2016-11" db="EMBL/GenBank/DDBJ databases">
        <authorList>
            <person name="Varghese N."/>
            <person name="Submissions S."/>
        </authorList>
    </citation>
    <scope>NUCLEOTIDE SEQUENCE [LARGE SCALE GENOMIC DNA]</scope>
    <source>
        <strain evidence="2">DSM 26899</strain>
    </source>
</reference>
<dbReference type="SUPFAM" id="SSF51126">
    <property type="entry name" value="Pectin lyase-like"/>
    <property type="match status" value="1"/>
</dbReference>
<protein>
    <recommendedName>
        <fullName evidence="3">Right handed beta helix region</fullName>
    </recommendedName>
</protein>
<evidence type="ECO:0000313" key="1">
    <source>
        <dbReference type="EMBL" id="SHK32410.1"/>
    </source>
</evidence>
<sequence length="670" mass="74400">MIYTEDFFSPGSSYPADNLVQLVNSYSKENVNYVKYIGTLPVTDDGVVFRAKGNIFYVLSSYISGEPVNVKQFGAKGDGISNDASIINHAIETTSRLKMRLFIPKTDDFYLIDPQILTGDEASHMQPTVYVGMLIQSNMNVFSDGAVLKLKDGISSETSFKAIRMFFSNDFLRNITMSGLVLDMNGLNNLISPWVEKCDETKDEKGNVILINCRLVKKYSQATQFHFGFSGTKNGIASGADNVLIENCSFINTSGVTCISMCQSNAQDVLLGENWIIINNLFKNNGLDSIDHSSIFGWAKGVNCYNNTFYNDVMPDSEHPVGGQVAYEVHGSNQNFFNNTIENYYQGIWVSINNSENTIKQIYIHDNTFKLGCVFVDFYNGNLEKDSSYPVDIENVFIKSNVGTITNAKVNDEVKQFVRINAKKAPSNVFIENNTLINESYVKPCSFFSTVYVKEQYSSLSNIFVNNNSGANLDMGCVFYWGKDMDFGKIHILNNSFEYKNNIGFDIKCYGNETSQNGKVLDLMVSNIKSFYSDNNNRAVISGDFSFPYHNMSLTGLSLENGSLKSNISSSSNHLTVNAELRIGSLTSFDGYPITFKVNGTTSDTQTVCDATILKQSQRFLVKGVVDRTGSWCTLTDLNGNPINSADPALLTDGTFVNSIFVIDNSKLTV</sequence>
<dbReference type="Gene3D" id="2.160.20.10">
    <property type="entry name" value="Single-stranded right-handed beta-helix, Pectin lyase-like"/>
    <property type="match status" value="1"/>
</dbReference>
<dbReference type="AlphaFoldDB" id="A0A1M6RJ09"/>
<accession>A0A1M6RJ09</accession>
<dbReference type="STRING" id="1302687.SAMN05444267_10039"/>
<dbReference type="Proteomes" id="UP000184364">
    <property type="component" value="Unassembled WGS sequence"/>
</dbReference>
<keyword evidence="2" id="KW-1185">Reference proteome</keyword>